<dbReference type="AlphaFoldDB" id="A0A395XKF5"/>
<evidence type="ECO:0000313" key="2">
    <source>
        <dbReference type="Proteomes" id="UP000266376"/>
    </source>
</evidence>
<dbReference type="InterPro" id="IPR043743">
    <property type="entry name" value="DUF5688"/>
</dbReference>
<evidence type="ECO:0000313" key="1">
    <source>
        <dbReference type="EMBL" id="RGW53311.1"/>
    </source>
</evidence>
<gene>
    <name evidence="1" type="ORF">DWV67_08040</name>
</gene>
<proteinExistence type="predicted"/>
<name>A0A395XKF5_9FIRM</name>
<protein>
    <submittedName>
        <fullName evidence="1">Uncharacterized protein</fullName>
    </submittedName>
</protein>
<reference evidence="1 2" key="1">
    <citation type="submission" date="2018-08" db="EMBL/GenBank/DDBJ databases">
        <title>A genome reference for cultivated species of the human gut microbiota.</title>
        <authorList>
            <person name="Zou Y."/>
            <person name="Xue W."/>
            <person name="Luo G."/>
        </authorList>
    </citation>
    <scope>NUCLEOTIDE SEQUENCE [LARGE SCALE GENOMIC DNA]</scope>
    <source>
        <strain evidence="1 2">AF12-11</strain>
    </source>
</reference>
<dbReference type="Pfam" id="PF18941">
    <property type="entry name" value="DUF5688"/>
    <property type="match status" value="1"/>
</dbReference>
<sequence>MEYLTFVEELKKHILKNEKWNISEENYKFYPDGYNAESDIEKEFIRNTNVKYNRVESDTLIGDFINLTVTLEGRTDTYCRFSAKELYNEYQEYGWKRVDFIVSENIKLASFYSSDEIMKNITDYEFIRNRLIVRPINFTDNKYELKDCVYKKIGDIALVLYVLLYDDEKMGLGTVKAQKAFIDKWEKDYGEIWEDALRNTNVWAPPRMYLRAEDLIDPPYTQGAFMAFGYKLEKINPLFAPTITTVKKKNGAIAMFYPGVLEKLAEICGGSYYVSFTSIHDVRIHPVSTVQPRRILRSLKDVNKMFNQASDILSCQIFVYDNEKKELKPMEM</sequence>
<dbReference type="Proteomes" id="UP000266376">
    <property type="component" value="Unassembled WGS sequence"/>
</dbReference>
<comment type="caution">
    <text evidence="1">The sequence shown here is derived from an EMBL/GenBank/DDBJ whole genome shotgun (WGS) entry which is preliminary data.</text>
</comment>
<accession>A0A395XKF5</accession>
<organism evidence="1 2">
    <name type="scientific">Dorea formicigenerans</name>
    <dbReference type="NCBI Taxonomy" id="39486"/>
    <lineage>
        <taxon>Bacteria</taxon>
        <taxon>Bacillati</taxon>
        <taxon>Bacillota</taxon>
        <taxon>Clostridia</taxon>
        <taxon>Lachnospirales</taxon>
        <taxon>Lachnospiraceae</taxon>
        <taxon>Dorea</taxon>
    </lineage>
</organism>
<dbReference type="EMBL" id="QSAJ01000017">
    <property type="protein sequence ID" value="RGW53311.1"/>
    <property type="molecule type" value="Genomic_DNA"/>
</dbReference>